<evidence type="ECO:0000313" key="10">
    <source>
        <dbReference type="EMBL" id="SKC39876.1"/>
    </source>
</evidence>
<dbReference type="InterPro" id="IPR050107">
    <property type="entry name" value="ABC_carbohydrate_import_ATPase"/>
</dbReference>
<dbReference type="GO" id="GO:0016887">
    <property type="term" value="F:ATP hydrolysis activity"/>
    <property type="evidence" value="ECO:0007669"/>
    <property type="project" value="InterPro"/>
</dbReference>
<feature type="domain" description="ABC transporter" evidence="9">
    <location>
        <begin position="288"/>
        <end position="531"/>
    </location>
</feature>
<evidence type="ECO:0000256" key="5">
    <source>
        <dbReference type="ARBA" id="ARBA00022741"/>
    </source>
</evidence>
<evidence type="ECO:0000256" key="7">
    <source>
        <dbReference type="ARBA" id="ARBA00022967"/>
    </source>
</evidence>
<dbReference type="OrthoDB" id="39350at2"/>
<reference evidence="10 11" key="1">
    <citation type="submission" date="2017-02" db="EMBL/GenBank/DDBJ databases">
        <authorList>
            <person name="Peterson S.W."/>
        </authorList>
    </citation>
    <scope>NUCLEOTIDE SEQUENCE [LARGE SCALE GENOMIC DNA]</scope>
    <source>
        <strain evidence="10 11">VKM Ac-2059</strain>
    </source>
</reference>
<evidence type="ECO:0000256" key="1">
    <source>
        <dbReference type="ARBA" id="ARBA00022448"/>
    </source>
</evidence>
<evidence type="ECO:0000313" key="11">
    <source>
        <dbReference type="Proteomes" id="UP000190857"/>
    </source>
</evidence>
<dbReference type="GO" id="GO:0005524">
    <property type="term" value="F:ATP binding"/>
    <property type="evidence" value="ECO:0007669"/>
    <property type="project" value="UniProtKB-KW"/>
</dbReference>
<keyword evidence="4" id="KW-0677">Repeat</keyword>
<evidence type="ECO:0000256" key="3">
    <source>
        <dbReference type="ARBA" id="ARBA00022597"/>
    </source>
</evidence>
<keyword evidence="3" id="KW-0762">Sugar transport</keyword>
<keyword evidence="8" id="KW-0472">Membrane</keyword>
<keyword evidence="6 10" id="KW-0067">ATP-binding</keyword>
<dbReference type="InterPro" id="IPR017871">
    <property type="entry name" value="ABC_transporter-like_CS"/>
</dbReference>
<dbReference type="EMBL" id="FUZP01000001">
    <property type="protein sequence ID" value="SKC39876.1"/>
    <property type="molecule type" value="Genomic_DNA"/>
</dbReference>
<dbReference type="RefSeq" id="WP_079726791.1">
    <property type="nucleotide sequence ID" value="NZ_FUZP01000001.1"/>
</dbReference>
<protein>
    <submittedName>
        <fullName evidence="10">Monosaccharide ABC transporter ATP-binding protein, CUT2 family</fullName>
    </submittedName>
</protein>
<evidence type="ECO:0000259" key="9">
    <source>
        <dbReference type="PROSITE" id="PS50893"/>
    </source>
</evidence>
<dbReference type="SMART" id="SM00382">
    <property type="entry name" value="AAA"/>
    <property type="match status" value="2"/>
</dbReference>
<dbReference type="STRING" id="123320.SAMN06309945_0584"/>
<evidence type="ECO:0000256" key="2">
    <source>
        <dbReference type="ARBA" id="ARBA00022475"/>
    </source>
</evidence>
<dbReference type="CDD" id="cd03216">
    <property type="entry name" value="ABC_Carb_Monos_I"/>
    <property type="match status" value="1"/>
</dbReference>
<dbReference type="PANTHER" id="PTHR43790">
    <property type="entry name" value="CARBOHYDRATE TRANSPORT ATP-BINDING PROTEIN MG119-RELATED"/>
    <property type="match status" value="1"/>
</dbReference>
<proteinExistence type="predicted"/>
<name>A0A1T5IL34_9MICO</name>
<evidence type="ECO:0000256" key="4">
    <source>
        <dbReference type="ARBA" id="ARBA00022737"/>
    </source>
</evidence>
<keyword evidence="11" id="KW-1185">Reference proteome</keyword>
<dbReference type="Pfam" id="PF00005">
    <property type="entry name" value="ABC_tran"/>
    <property type="match status" value="2"/>
</dbReference>
<dbReference type="CDD" id="cd03215">
    <property type="entry name" value="ABC_Carb_Monos_II"/>
    <property type="match status" value="1"/>
</dbReference>
<keyword evidence="1" id="KW-0813">Transport</keyword>
<dbReference type="PROSITE" id="PS50893">
    <property type="entry name" value="ABC_TRANSPORTER_2"/>
    <property type="match status" value="2"/>
</dbReference>
<dbReference type="Proteomes" id="UP000190857">
    <property type="component" value="Unassembled WGS sequence"/>
</dbReference>
<dbReference type="PANTHER" id="PTHR43790:SF3">
    <property type="entry name" value="D-ALLOSE IMPORT ATP-BINDING PROTEIN ALSA-RELATED"/>
    <property type="match status" value="1"/>
</dbReference>
<gene>
    <name evidence="10" type="ORF">SAMN06309945_0584</name>
</gene>
<dbReference type="InterPro" id="IPR003439">
    <property type="entry name" value="ABC_transporter-like_ATP-bd"/>
</dbReference>
<keyword evidence="7" id="KW-1278">Translocase</keyword>
<keyword evidence="2" id="KW-1003">Cell membrane</keyword>
<dbReference type="InterPro" id="IPR027417">
    <property type="entry name" value="P-loop_NTPase"/>
</dbReference>
<keyword evidence="5" id="KW-0547">Nucleotide-binding</keyword>
<sequence length="532" mass="56003">MQSTPLLTARGLTKRFGATKALTDVDFDIHAGERVAIMGENGAGKSTLMKLIAGVYTPDAGSLTLGGDAYAPATPTDAIRAGVSTVYQEPSGFSHLTVLENLFMGRQTTRALGWLDKKSMGREAGELLARLQLPTRLLKRRMGDLSLADQQQVLIARAVANEARVLILDEPTSILTDTESERLFQLVDQLSAAGTAVCYITHRFDELERVADRFVVLRDGQNSGETDDPDREGLLRMMGSVSSVTVGADGGLVAAEDAVPSAIAEGEGGTEGEGGVLTGSGVADAAAATSAPVLVVDALSSEGIFRDISFAVRPGQITGLYGLVGAGRSELALAICGELPIDAGTIAFQGKPYRPHSSRTALEQGIAYLPEDRKTQGIFPHLSVGDNLSAAALRGVSRAGFVSTAGERDLVATWMDRLSIKAETPASPITSLSGGNQQKVLLARLMATNPQLLILDEPTRGIDVGTKREIHRRIRELAATGIAVLLISSEMAELLELSDTVHVLHEGRLTWSAVGSEITETAILRAATGAAA</sequence>
<dbReference type="Gene3D" id="3.40.50.300">
    <property type="entry name" value="P-loop containing nucleotide triphosphate hydrolases"/>
    <property type="match status" value="2"/>
</dbReference>
<accession>A0A1T5IL34</accession>
<dbReference type="PROSITE" id="PS00211">
    <property type="entry name" value="ABC_TRANSPORTER_1"/>
    <property type="match status" value="1"/>
</dbReference>
<feature type="domain" description="ABC transporter" evidence="9">
    <location>
        <begin position="7"/>
        <end position="244"/>
    </location>
</feature>
<evidence type="ECO:0000256" key="8">
    <source>
        <dbReference type="ARBA" id="ARBA00023136"/>
    </source>
</evidence>
<dbReference type="SUPFAM" id="SSF52540">
    <property type="entry name" value="P-loop containing nucleoside triphosphate hydrolases"/>
    <property type="match status" value="2"/>
</dbReference>
<organism evidence="10 11">
    <name type="scientific">Okibacterium fritillariae</name>
    <dbReference type="NCBI Taxonomy" id="123320"/>
    <lineage>
        <taxon>Bacteria</taxon>
        <taxon>Bacillati</taxon>
        <taxon>Actinomycetota</taxon>
        <taxon>Actinomycetes</taxon>
        <taxon>Micrococcales</taxon>
        <taxon>Microbacteriaceae</taxon>
        <taxon>Okibacterium</taxon>
    </lineage>
</organism>
<evidence type="ECO:0000256" key="6">
    <source>
        <dbReference type="ARBA" id="ARBA00022840"/>
    </source>
</evidence>
<dbReference type="InterPro" id="IPR003593">
    <property type="entry name" value="AAA+_ATPase"/>
</dbReference>
<dbReference type="AlphaFoldDB" id="A0A1T5IL34"/>